<evidence type="ECO:0000256" key="16">
    <source>
        <dbReference type="ARBA" id="ARBA00024003"/>
    </source>
</evidence>
<dbReference type="PANTHER" id="PTHR15664:SF6">
    <property type="entry name" value="TRANSMEMBRANE PROTEIN 230"/>
    <property type="match status" value="1"/>
</dbReference>
<accession>A0AAD4D6F9</accession>
<evidence type="ECO:0000313" key="21">
    <source>
        <dbReference type="Proteomes" id="UP001194580"/>
    </source>
</evidence>
<comment type="function">
    <text evidence="16">Involved in trafficking and recycling of synaptic vesicles.</text>
</comment>
<evidence type="ECO:0000256" key="11">
    <source>
        <dbReference type="ARBA" id="ARBA00022989"/>
    </source>
</evidence>
<evidence type="ECO:0000256" key="18">
    <source>
        <dbReference type="SAM" id="MobiDB-lite"/>
    </source>
</evidence>
<evidence type="ECO:0000256" key="19">
    <source>
        <dbReference type="SAM" id="Phobius"/>
    </source>
</evidence>
<evidence type="ECO:0000256" key="8">
    <source>
        <dbReference type="ARBA" id="ARBA00007743"/>
    </source>
</evidence>
<keyword evidence="15" id="KW-0968">Cytoplasmic vesicle</keyword>
<dbReference type="GO" id="GO:0055037">
    <property type="term" value="C:recycling endosome"/>
    <property type="evidence" value="ECO:0007669"/>
    <property type="project" value="UniProtKB-SubCell"/>
</dbReference>
<dbReference type="InterPro" id="IPR008590">
    <property type="entry name" value="TMEM_230/134"/>
</dbReference>
<keyword evidence="11 19" id="KW-1133">Transmembrane helix</keyword>
<organism evidence="20 21">
    <name type="scientific">Linnemannia exigua</name>
    <dbReference type="NCBI Taxonomy" id="604196"/>
    <lineage>
        <taxon>Eukaryota</taxon>
        <taxon>Fungi</taxon>
        <taxon>Fungi incertae sedis</taxon>
        <taxon>Mucoromycota</taxon>
        <taxon>Mortierellomycotina</taxon>
        <taxon>Mortierellomycetes</taxon>
        <taxon>Mortierellales</taxon>
        <taxon>Mortierellaceae</taxon>
        <taxon>Linnemannia</taxon>
    </lineage>
</organism>
<sequence>MAITSSSSATSTSRSNNKVRNGVHNLVNRTKKMRFPRRANRFLQQQDDIGYTDGQFVAPVPKIPWKSIVLAVVLLLLGVAGLTIGSLLKVGILTSPDWLDKGTPLLILGALCFIPGSYHVGLAYYAYQEYEGYSFSHIPDLDD</sequence>
<dbReference type="Pfam" id="PF05915">
    <property type="entry name" value="TMEM_230_134"/>
    <property type="match status" value="1"/>
</dbReference>
<dbReference type="GO" id="GO:0005776">
    <property type="term" value="C:autophagosome"/>
    <property type="evidence" value="ECO:0007669"/>
    <property type="project" value="UniProtKB-SubCell"/>
</dbReference>
<feature type="transmembrane region" description="Helical" evidence="19">
    <location>
        <begin position="105"/>
        <end position="127"/>
    </location>
</feature>
<evidence type="ECO:0000256" key="17">
    <source>
        <dbReference type="ARBA" id="ARBA00024088"/>
    </source>
</evidence>
<protein>
    <recommendedName>
        <fullName evidence="17">Transmembrane protein 230</fullName>
    </recommendedName>
</protein>
<evidence type="ECO:0000256" key="1">
    <source>
        <dbReference type="ARBA" id="ARBA00004141"/>
    </source>
</evidence>
<evidence type="ECO:0000256" key="3">
    <source>
        <dbReference type="ARBA" id="ARBA00004234"/>
    </source>
</evidence>
<feature type="region of interest" description="Disordered" evidence="18">
    <location>
        <begin position="1"/>
        <end position="22"/>
    </location>
</feature>
<feature type="transmembrane region" description="Helical" evidence="19">
    <location>
        <begin position="68"/>
        <end position="93"/>
    </location>
</feature>
<dbReference type="GO" id="GO:0005770">
    <property type="term" value="C:late endosome"/>
    <property type="evidence" value="ECO:0007669"/>
    <property type="project" value="UniProtKB-SubCell"/>
</dbReference>
<keyword evidence="12" id="KW-0770">Synapse</keyword>
<dbReference type="AlphaFoldDB" id="A0AAD4D6F9"/>
<dbReference type="GO" id="GO:0005769">
    <property type="term" value="C:early endosome"/>
    <property type="evidence" value="ECO:0007669"/>
    <property type="project" value="UniProtKB-SubCell"/>
</dbReference>
<dbReference type="InterPro" id="IPR044234">
    <property type="entry name" value="TMEM230"/>
</dbReference>
<dbReference type="Proteomes" id="UP001194580">
    <property type="component" value="Unassembled WGS sequence"/>
</dbReference>
<evidence type="ECO:0000256" key="13">
    <source>
        <dbReference type="ARBA" id="ARBA00023034"/>
    </source>
</evidence>
<comment type="similarity">
    <text evidence="8">Belongs to the TMEM134/TMEM230 family.</text>
</comment>
<dbReference type="GO" id="GO:0005794">
    <property type="term" value="C:Golgi apparatus"/>
    <property type="evidence" value="ECO:0007669"/>
    <property type="project" value="UniProtKB-SubCell"/>
</dbReference>
<keyword evidence="21" id="KW-1185">Reference proteome</keyword>
<keyword evidence="14 19" id="KW-0472">Membrane</keyword>
<dbReference type="EMBL" id="JAAAIL010001364">
    <property type="protein sequence ID" value="KAG0270239.1"/>
    <property type="molecule type" value="Genomic_DNA"/>
</dbReference>
<feature type="compositionally biased region" description="Low complexity" evidence="18">
    <location>
        <begin position="1"/>
        <end position="15"/>
    </location>
</feature>
<keyword evidence="10" id="KW-0967">Endosome</keyword>
<keyword evidence="13" id="KW-0333">Golgi apparatus</keyword>
<dbReference type="GO" id="GO:0016020">
    <property type="term" value="C:membrane"/>
    <property type="evidence" value="ECO:0007669"/>
    <property type="project" value="UniProtKB-SubCell"/>
</dbReference>
<gene>
    <name evidence="20" type="ORF">BGZ95_001772</name>
</gene>
<evidence type="ECO:0000256" key="9">
    <source>
        <dbReference type="ARBA" id="ARBA00022692"/>
    </source>
</evidence>
<evidence type="ECO:0000256" key="15">
    <source>
        <dbReference type="ARBA" id="ARBA00023329"/>
    </source>
</evidence>
<name>A0AAD4D6F9_9FUNG</name>
<evidence type="ECO:0000256" key="2">
    <source>
        <dbReference type="ARBA" id="ARBA00004172"/>
    </source>
</evidence>
<evidence type="ECO:0000256" key="10">
    <source>
        <dbReference type="ARBA" id="ARBA00022753"/>
    </source>
</evidence>
<evidence type="ECO:0000256" key="4">
    <source>
        <dbReference type="ARBA" id="ARBA00004412"/>
    </source>
</evidence>
<evidence type="ECO:0000256" key="6">
    <source>
        <dbReference type="ARBA" id="ARBA00004601"/>
    </source>
</evidence>
<proteinExistence type="inferred from homology"/>
<evidence type="ECO:0000256" key="14">
    <source>
        <dbReference type="ARBA" id="ARBA00023136"/>
    </source>
</evidence>
<reference evidence="20" key="1">
    <citation type="journal article" date="2020" name="Fungal Divers.">
        <title>Resolving the Mortierellaceae phylogeny through synthesis of multi-gene phylogenetics and phylogenomics.</title>
        <authorList>
            <person name="Vandepol N."/>
            <person name="Liber J."/>
            <person name="Desiro A."/>
            <person name="Na H."/>
            <person name="Kennedy M."/>
            <person name="Barry K."/>
            <person name="Grigoriev I.V."/>
            <person name="Miller A.N."/>
            <person name="O'Donnell K."/>
            <person name="Stajich J.E."/>
            <person name="Bonito G."/>
        </authorList>
    </citation>
    <scope>NUCLEOTIDE SEQUENCE</scope>
    <source>
        <strain evidence="20">NRRL 28262</strain>
    </source>
</reference>
<comment type="subcellular location">
    <subcellularLocation>
        <location evidence="5">Cytoplasmic vesicle</location>
        <location evidence="5">Autophagosome</location>
    </subcellularLocation>
    <subcellularLocation>
        <location evidence="3">Cytoplasmic vesicle</location>
        <location evidence="3">Secretory vesicle</location>
        <location evidence="3">Synaptic vesicle</location>
    </subcellularLocation>
    <subcellularLocation>
        <location evidence="4">Early endosome</location>
    </subcellularLocation>
    <subcellularLocation>
        <location evidence="6">Golgi apparatus</location>
        <location evidence="6">trans-Golgi network</location>
    </subcellularLocation>
    <subcellularLocation>
        <location evidence="7">Late endosome</location>
    </subcellularLocation>
    <subcellularLocation>
        <location evidence="1">Membrane</location>
        <topology evidence="1">Multi-pass membrane protein</topology>
    </subcellularLocation>
    <subcellularLocation>
        <location evidence="2">Recycling endosome</location>
    </subcellularLocation>
</comment>
<evidence type="ECO:0000256" key="7">
    <source>
        <dbReference type="ARBA" id="ARBA00004603"/>
    </source>
</evidence>
<evidence type="ECO:0000313" key="20">
    <source>
        <dbReference type="EMBL" id="KAG0270239.1"/>
    </source>
</evidence>
<dbReference type="PANTHER" id="PTHR15664">
    <property type="entry name" value="C20ORF30 PROTEIN"/>
    <property type="match status" value="1"/>
</dbReference>
<comment type="caution">
    <text evidence="20">The sequence shown here is derived from an EMBL/GenBank/DDBJ whole genome shotgun (WGS) entry which is preliminary data.</text>
</comment>
<evidence type="ECO:0000256" key="5">
    <source>
        <dbReference type="ARBA" id="ARBA00004419"/>
    </source>
</evidence>
<dbReference type="GO" id="GO:0048489">
    <property type="term" value="P:synaptic vesicle transport"/>
    <property type="evidence" value="ECO:0007669"/>
    <property type="project" value="TreeGrafter"/>
</dbReference>
<keyword evidence="9 19" id="KW-0812">Transmembrane</keyword>
<evidence type="ECO:0000256" key="12">
    <source>
        <dbReference type="ARBA" id="ARBA00023018"/>
    </source>
</evidence>